<comment type="caution">
    <text evidence="2">The sequence shown here is derived from an EMBL/GenBank/DDBJ whole genome shotgun (WGS) entry which is preliminary data.</text>
</comment>
<dbReference type="Gene3D" id="3.40.50.300">
    <property type="entry name" value="P-loop containing nucleotide triphosphate hydrolases"/>
    <property type="match status" value="1"/>
</dbReference>
<dbReference type="Proteomes" id="UP000246018">
    <property type="component" value="Unassembled WGS sequence"/>
</dbReference>
<feature type="compositionally biased region" description="Pro residues" evidence="1">
    <location>
        <begin position="1"/>
        <end position="11"/>
    </location>
</feature>
<dbReference type="OrthoDB" id="288532at2"/>
<keyword evidence="3" id="KW-1185">Reference proteome</keyword>
<dbReference type="EMBL" id="QDGZ01000004">
    <property type="protein sequence ID" value="PVG83054.1"/>
    <property type="molecule type" value="Genomic_DNA"/>
</dbReference>
<dbReference type="Pfam" id="PF03567">
    <property type="entry name" value="Sulfotransfer_2"/>
    <property type="match status" value="1"/>
</dbReference>
<dbReference type="AlphaFoldDB" id="A0A2T8FBG4"/>
<proteinExistence type="predicted"/>
<sequence length="249" mass="28448">MRGRWPQPPGRRLPAGPGHRRGQRQRRHSGLGTARLAARAVIVSDERRALFIHIPKTGGASVEQVLRETLPDARTVGKERHPRLRRALQLDPGLAPYWTFGFVRNPWARMWSWWSMIDRWNRRLGPASGKPQTETDGTRAGNRLWRAVAEYADFEEFVLRGTEEIPRLAMTQRSFLHAGGKEADFTGRTEHLARDLAVVQEHLGLPVVAPPRRNSWSKGPWQEAYTAASRARIAEVYAEDIEAYGYEFR</sequence>
<feature type="compositionally biased region" description="Basic residues" evidence="1">
    <location>
        <begin position="18"/>
        <end position="29"/>
    </location>
</feature>
<dbReference type="InterPro" id="IPR005331">
    <property type="entry name" value="Sulfotransferase"/>
</dbReference>
<evidence type="ECO:0000313" key="2">
    <source>
        <dbReference type="EMBL" id="PVG83054.1"/>
    </source>
</evidence>
<organism evidence="2 3">
    <name type="scientific">Nocardioides gansuensis</name>
    <dbReference type="NCBI Taxonomy" id="2138300"/>
    <lineage>
        <taxon>Bacteria</taxon>
        <taxon>Bacillati</taxon>
        <taxon>Actinomycetota</taxon>
        <taxon>Actinomycetes</taxon>
        <taxon>Propionibacteriales</taxon>
        <taxon>Nocardioidaceae</taxon>
        <taxon>Nocardioides</taxon>
    </lineage>
</organism>
<dbReference type="SUPFAM" id="SSF52540">
    <property type="entry name" value="P-loop containing nucleoside triphosphate hydrolases"/>
    <property type="match status" value="1"/>
</dbReference>
<evidence type="ECO:0000313" key="3">
    <source>
        <dbReference type="Proteomes" id="UP000246018"/>
    </source>
</evidence>
<accession>A0A2T8FBG4</accession>
<reference evidence="2 3" key="1">
    <citation type="submission" date="2018-04" db="EMBL/GenBank/DDBJ databases">
        <title>Genome of Nocardioides gansuensis WSJ-1.</title>
        <authorList>
            <person name="Wu S."/>
            <person name="Wang G."/>
        </authorList>
    </citation>
    <scope>NUCLEOTIDE SEQUENCE [LARGE SCALE GENOMIC DNA]</scope>
    <source>
        <strain evidence="2 3">WSJ-1</strain>
    </source>
</reference>
<dbReference type="GO" id="GO:0016020">
    <property type="term" value="C:membrane"/>
    <property type="evidence" value="ECO:0007669"/>
    <property type="project" value="InterPro"/>
</dbReference>
<evidence type="ECO:0000256" key="1">
    <source>
        <dbReference type="SAM" id="MobiDB-lite"/>
    </source>
</evidence>
<name>A0A2T8FBG4_9ACTN</name>
<dbReference type="InterPro" id="IPR027417">
    <property type="entry name" value="P-loop_NTPase"/>
</dbReference>
<dbReference type="GO" id="GO:0008146">
    <property type="term" value="F:sulfotransferase activity"/>
    <property type="evidence" value="ECO:0007669"/>
    <property type="project" value="InterPro"/>
</dbReference>
<gene>
    <name evidence="2" type="ORF">DDE18_11245</name>
</gene>
<protein>
    <recommendedName>
        <fullName evidence="4">Sulfotransferase family protein</fullName>
    </recommendedName>
</protein>
<feature type="region of interest" description="Disordered" evidence="1">
    <location>
        <begin position="1"/>
        <end position="32"/>
    </location>
</feature>
<evidence type="ECO:0008006" key="4">
    <source>
        <dbReference type="Google" id="ProtNLM"/>
    </source>
</evidence>